<evidence type="ECO:0000313" key="2">
    <source>
        <dbReference type="EMBL" id="NEN76120.1"/>
    </source>
</evidence>
<accession>A0A6L9Y6M5</accession>
<comment type="caution">
    <text evidence="2">The sequence shown here is derived from an EMBL/GenBank/DDBJ whole genome shotgun (WGS) entry which is preliminary data.</text>
</comment>
<dbReference type="InterPro" id="IPR016181">
    <property type="entry name" value="Acyl_CoA_acyltransferase"/>
</dbReference>
<dbReference type="PANTHER" id="PTHR11735">
    <property type="entry name" value="TRNA N6-ADENOSINE THREONYLCARBAMOYLTRANSFERASE"/>
    <property type="match status" value="1"/>
</dbReference>
<evidence type="ECO:0000313" key="3">
    <source>
        <dbReference type="Proteomes" id="UP000477651"/>
    </source>
</evidence>
<proteinExistence type="predicted"/>
<dbReference type="EMBL" id="JAAGYR010000013">
    <property type="protein sequence ID" value="NEN76120.1"/>
    <property type="molecule type" value="Genomic_DNA"/>
</dbReference>
<dbReference type="Proteomes" id="UP000477651">
    <property type="component" value="Unassembled WGS sequence"/>
</dbReference>
<dbReference type="InterPro" id="IPR006464">
    <property type="entry name" value="AcTrfase_RimI/Ard1"/>
</dbReference>
<dbReference type="SUPFAM" id="SSF55729">
    <property type="entry name" value="Acyl-CoA N-acyltransferases (Nat)"/>
    <property type="match status" value="1"/>
</dbReference>
<feature type="domain" description="N-acetyltransferase" evidence="1">
    <location>
        <begin position="282"/>
        <end position="432"/>
    </location>
</feature>
<gene>
    <name evidence="2" type="primary">tsaB</name>
    <name evidence="2" type="ORF">F9B74_07265</name>
</gene>
<keyword evidence="3" id="KW-1185">Reference proteome</keyword>
<dbReference type="PANTHER" id="PTHR11735:SF11">
    <property type="entry name" value="TRNA THREONYLCARBAMOYLADENOSINE BIOSYNTHESIS PROTEIN TSAB"/>
    <property type="match status" value="1"/>
</dbReference>
<dbReference type="GO" id="GO:0005829">
    <property type="term" value="C:cytosol"/>
    <property type="evidence" value="ECO:0007669"/>
    <property type="project" value="TreeGrafter"/>
</dbReference>
<dbReference type="InterPro" id="IPR000182">
    <property type="entry name" value="GNAT_dom"/>
</dbReference>
<dbReference type="GO" id="GO:0002949">
    <property type="term" value="P:tRNA threonylcarbamoyladenosine modification"/>
    <property type="evidence" value="ECO:0007669"/>
    <property type="project" value="InterPro"/>
</dbReference>
<reference evidence="2 3" key="1">
    <citation type="submission" date="2020-02" db="EMBL/GenBank/DDBJ databases">
        <title>Pelistega sp. NLN82 were isolated from wild rodents of the Hainan Island.</title>
        <authorList>
            <person name="Niu N."/>
            <person name="Zhou J."/>
        </authorList>
    </citation>
    <scope>NUCLEOTIDE SEQUENCE [LARGE SCALE GENOMIC DNA]</scope>
    <source>
        <strain evidence="2 3">NLN82</strain>
    </source>
</reference>
<dbReference type="RefSeq" id="WP_163764619.1">
    <property type="nucleotide sequence ID" value="NZ_JAAGYR010000013.1"/>
</dbReference>
<evidence type="ECO:0000259" key="1">
    <source>
        <dbReference type="PROSITE" id="PS51186"/>
    </source>
</evidence>
<dbReference type="Pfam" id="PF00814">
    <property type="entry name" value="TsaD"/>
    <property type="match status" value="1"/>
</dbReference>
<dbReference type="Gene3D" id="3.30.420.40">
    <property type="match status" value="2"/>
</dbReference>
<name>A0A6L9Y6M5_9BURK</name>
<dbReference type="Gene3D" id="3.40.630.30">
    <property type="match status" value="1"/>
</dbReference>
<dbReference type="Pfam" id="PF00583">
    <property type="entry name" value="Acetyltransf_1"/>
    <property type="match status" value="1"/>
</dbReference>
<dbReference type="CDD" id="cd24032">
    <property type="entry name" value="ASKHA_NBD_TsaB"/>
    <property type="match status" value="1"/>
</dbReference>
<organism evidence="2 3">
    <name type="scientific">Pelistega ratti</name>
    <dbReference type="NCBI Taxonomy" id="2652177"/>
    <lineage>
        <taxon>Bacteria</taxon>
        <taxon>Pseudomonadati</taxon>
        <taxon>Pseudomonadota</taxon>
        <taxon>Betaproteobacteria</taxon>
        <taxon>Burkholderiales</taxon>
        <taxon>Alcaligenaceae</taxon>
        <taxon>Pelistega</taxon>
    </lineage>
</organism>
<dbReference type="InterPro" id="IPR022496">
    <property type="entry name" value="T6A_TsaB"/>
</dbReference>
<dbReference type="InterPro" id="IPR043129">
    <property type="entry name" value="ATPase_NBD"/>
</dbReference>
<dbReference type="SUPFAM" id="SSF53067">
    <property type="entry name" value="Actin-like ATPase domain"/>
    <property type="match status" value="2"/>
</dbReference>
<dbReference type="NCBIfam" id="TIGR03725">
    <property type="entry name" value="T6A_YeaZ"/>
    <property type="match status" value="1"/>
</dbReference>
<dbReference type="AlphaFoldDB" id="A0A6L9Y6M5"/>
<dbReference type="NCBIfam" id="TIGR01575">
    <property type="entry name" value="rimI"/>
    <property type="match status" value="1"/>
</dbReference>
<dbReference type="InterPro" id="IPR000905">
    <property type="entry name" value="Gcp-like_dom"/>
</dbReference>
<keyword evidence="2" id="KW-0808">Transferase</keyword>
<protein>
    <submittedName>
        <fullName evidence="2">tRNA (Adenosine(37)-N6)-threonylcarbamoyltransferase complex dimerization subunit type 1 TsaB</fullName>
    </submittedName>
</protein>
<dbReference type="PROSITE" id="PS51186">
    <property type="entry name" value="GNAT"/>
    <property type="match status" value="1"/>
</dbReference>
<sequence length="439" mass="48313">MINFIAIENAANGASIALLQEINDEQTIKYAAHHEEGKNAEQVLPMIDELLRQANLSKKDLHGIVFSQGPGGFTGLRVACGLAQGLALGLNLPIIPVSSLEASAVLSQSLIEDGFLVVALDARMQEVYLAVYQITNGSLVETPVLAPTLMQAQDVIPWIQQQLPVWCLLYRKVIKTVSIGVTGNAVQAYPDAFILPSTQWVAGTTTWANADTLVQIGYAKFKKGFQAAVEDLAPLYLRDKVAFTTEERESGMGGNPKIALPVQDEVTQQLAELANTLMLKDYWIRPLKISDLPAVMAIEEKAHLTPWTEGMFMAAFMHIHYHSWALVNADNDVLAYAVQLFDPDVVNLMTIAVVPCLQGQGLGTLLLTWLECYIASQPKPPYQQLLEVRVSNTSALALYQRFGYEQIGIRKRYYDTADGGKEDALVLQKQIKPSVKDMV</sequence>
<dbReference type="GO" id="GO:0008080">
    <property type="term" value="F:N-acetyltransferase activity"/>
    <property type="evidence" value="ECO:0007669"/>
    <property type="project" value="InterPro"/>
</dbReference>